<feature type="compositionally biased region" description="Low complexity" evidence="1">
    <location>
        <begin position="325"/>
        <end position="335"/>
    </location>
</feature>
<accession>A0A6A6S7E7</accession>
<feature type="compositionally biased region" description="Polar residues" evidence="1">
    <location>
        <begin position="114"/>
        <end position="124"/>
    </location>
</feature>
<dbReference type="PROSITE" id="PS51257">
    <property type="entry name" value="PROKAR_LIPOPROTEIN"/>
    <property type="match status" value="1"/>
</dbReference>
<feature type="compositionally biased region" description="Low complexity" evidence="1">
    <location>
        <begin position="600"/>
        <end position="641"/>
    </location>
</feature>
<feature type="signal peptide" evidence="2">
    <location>
        <begin position="1"/>
        <end position="18"/>
    </location>
</feature>
<protein>
    <submittedName>
        <fullName evidence="3">Uncharacterized protein</fullName>
    </submittedName>
</protein>
<proteinExistence type="predicted"/>
<evidence type="ECO:0000313" key="3">
    <source>
        <dbReference type="EMBL" id="KAF2643510.1"/>
    </source>
</evidence>
<feature type="compositionally biased region" description="Acidic residues" evidence="1">
    <location>
        <begin position="584"/>
        <end position="599"/>
    </location>
</feature>
<feature type="compositionally biased region" description="Low complexity" evidence="1">
    <location>
        <begin position="514"/>
        <end position="542"/>
    </location>
</feature>
<feature type="compositionally biased region" description="Basic and acidic residues" evidence="1">
    <location>
        <begin position="278"/>
        <end position="290"/>
    </location>
</feature>
<dbReference type="AlphaFoldDB" id="A0A6A6S7E7"/>
<feature type="region of interest" description="Disordered" evidence="1">
    <location>
        <begin position="260"/>
        <end position="398"/>
    </location>
</feature>
<feature type="compositionally biased region" description="Polar residues" evidence="1">
    <location>
        <begin position="567"/>
        <end position="578"/>
    </location>
</feature>
<keyword evidence="4" id="KW-1185">Reference proteome</keyword>
<sequence>MKTAALALVYASGSVALAKTVIPAPVSTACSTSHIFTKTVYDTAVHAAQKDAHIAPQPLRSAPTFVDADPSQHEQTTDPLDARAATPKTSFPNESSKSKNAKKVVPTLPRDVFTRNSKGASHSPHTAKPKVSRSAHKSPHATSKTSKQHKSEKPNTAAQSLRKSARDMLNVVTTPYISAQPSPTHSSPLRFPIATPFIYPQRRSSNWPANITVQRRDLHDVYQLAAEQGYFELSLVVNGYDVKLPILEPDAKAFCERIQTEKPVPAPTPDVTPPESTSKSEKEKTTKSGDGEVISTGKKEKGSVKASALESASTITSMKENANATTTTDGETTSTSKKKKVTLTNNPETTAEAAKDVVENETGVGPTDPYGLPPLTFPSTTSSAKKAHRTAAVSDTEYDVRPKMATRVARSEAGKEGKEPMLVSWCRTPLRWLRRWGVDDKGVGKLETRAKKQDAEDVEEDEEVSSTSIDHSAISTRKSKSKSKSATAATTSATTATPHKSEKTANSDDEESESPVLTKTSLSSSKSKPKATPSSPKKTTSSEVEQPTNTRSTRSKPTPALGLGLGPTSSHHASTTKGSPDSDSNGDDTDTDSDTDSEDLTTTTKPSPSPSPAQSQSATTTKNPTATDTSAAPSTSSTNNPKAGHESSGAEIHHSNMPVGLWVIAGLVMFWVPGLLEFRNQAWGHVEWGFVDEALRNRGIRQRDAFVEKV</sequence>
<gene>
    <name evidence="3" type="ORF">P280DRAFT_478269</name>
</gene>
<feature type="compositionally biased region" description="Low complexity" evidence="1">
    <location>
        <begin position="484"/>
        <end position="497"/>
    </location>
</feature>
<evidence type="ECO:0000313" key="4">
    <source>
        <dbReference type="Proteomes" id="UP000799753"/>
    </source>
</evidence>
<feature type="compositionally biased region" description="Polar residues" evidence="1">
    <location>
        <begin position="310"/>
        <end position="324"/>
    </location>
</feature>
<dbReference type="OrthoDB" id="3799396at2759"/>
<feature type="region of interest" description="Disordered" evidence="1">
    <location>
        <begin position="436"/>
        <end position="651"/>
    </location>
</feature>
<feature type="compositionally biased region" description="Basic and acidic residues" evidence="1">
    <location>
        <begin position="436"/>
        <end position="455"/>
    </location>
</feature>
<feature type="compositionally biased region" description="Polar residues" evidence="1">
    <location>
        <begin position="543"/>
        <end position="556"/>
    </location>
</feature>
<name>A0A6A6S7E7_9PLEO</name>
<feature type="region of interest" description="Disordered" evidence="1">
    <location>
        <begin position="54"/>
        <end position="162"/>
    </location>
</feature>
<feature type="compositionally biased region" description="Basic residues" evidence="1">
    <location>
        <begin position="125"/>
        <end position="139"/>
    </location>
</feature>
<reference evidence="3" key="1">
    <citation type="journal article" date="2020" name="Stud. Mycol.">
        <title>101 Dothideomycetes genomes: a test case for predicting lifestyles and emergence of pathogens.</title>
        <authorList>
            <person name="Haridas S."/>
            <person name="Albert R."/>
            <person name="Binder M."/>
            <person name="Bloem J."/>
            <person name="Labutti K."/>
            <person name="Salamov A."/>
            <person name="Andreopoulos B."/>
            <person name="Baker S."/>
            <person name="Barry K."/>
            <person name="Bills G."/>
            <person name="Bluhm B."/>
            <person name="Cannon C."/>
            <person name="Castanera R."/>
            <person name="Culley D."/>
            <person name="Daum C."/>
            <person name="Ezra D."/>
            <person name="Gonzalez J."/>
            <person name="Henrissat B."/>
            <person name="Kuo A."/>
            <person name="Liang C."/>
            <person name="Lipzen A."/>
            <person name="Lutzoni F."/>
            <person name="Magnuson J."/>
            <person name="Mondo S."/>
            <person name="Nolan M."/>
            <person name="Ohm R."/>
            <person name="Pangilinan J."/>
            <person name="Park H.-J."/>
            <person name="Ramirez L."/>
            <person name="Alfaro M."/>
            <person name="Sun H."/>
            <person name="Tritt A."/>
            <person name="Yoshinaga Y."/>
            <person name="Zwiers L.-H."/>
            <person name="Turgeon B."/>
            <person name="Goodwin S."/>
            <person name="Spatafora J."/>
            <person name="Crous P."/>
            <person name="Grigoriev I."/>
        </authorList>
    </citation>
    <scope>NUCLEOTIDE SEQUENCE</scope>
    <source>
        <strain evidence="3">CBS 473.64</strain>
    </source>
</reference>
<keyword evidence="2" id="KW-0732">Signal</keyword>
<evidence type="ECO:0000256" key="2">
    <source>
        <dbReference type="SAM" id="SignalP"/>
    </source>
</evidence>
<dbReference type="EMBL" id="MU006780">
    <property type="protein sequence ID" value="KAF2643510.1"/>
    <property type="molecule type" value="Genomic_DNA"/>
</dbReference>
<evidence type="ECO:0000256" key="1">
    <source>
        <dbReference type="SAM" id="MobiDB-lite"/>
    </source>
</evidence>
<organism evidence="3 4">
    <name type="scientific">Massarina eburnea CBS 473.64</name>
    <dbReference type="NCBI Taxonomy" id="1395130"/>
    <lineage>
        <taxon>Eukaryota</taxon>
        <taxon>Fungi</taxon>
        <taxon>Dikarya</taxon>
        <taxon>Ascomycota</taxon>
        <taxon>Pezizomycotina</taxon>
        <taxon>Dothideomycetes</taxon>
        <taxon>Pleosporomycetidae</taxon>
        <taxon>Pleosporales</taxon>
        <taxon>Massarineae</taxon>
        <taxon>Massarinaceae</taxon>
        <taxon>Massarina</taxon>
    </lineage>
</organism>
<dbReference type="Proteomes" id="UP000799753">
    <property type="component" value="Unassembled WGS sequence"/>
</dbReference>
<feature type="chain" id="PRO_5025673379" evidence="2">
    <location>
        <begin position="19"/>
        <end position="710"/>
    </location>
</feature>